<dbReference type="EMBL" id="OVTA01000016">
    <property type="protein sequence ID" value="SPR97935.1"/>
    <property type="molecule type" value="Genomic_DNA"/>
</dbReference>
<accession>A0A375IY97</accession>
<feature type="region of interest" description="Disordered" evidence="1">
    <location>
        <begin position="1"/>
        <end position="25"/>
    </location>
</feature>
<protein>
    <submittedName>
        <fullName evidence="2">Uncharacterized protein</fullName>
    </submittedName>
</protein>
<dbReference type="Proteomes" id="UP000256805">
    <property type="component" value="Unassembled WGS sequence"/>
</dbReference>
<evidence type="ECO:0000313" key="3">
    <source>
        <dbReference type="Proteomes" id="UP000256805"/>
    </source>
</evidence>
<organism evidence="2 3">
    <name type="scientific">Cupriavidus taiwanensis</name>
    <dbReference type="NCBI Taxonomy" id="164546"/>
    <lineage>
        <taxon>Bacteria</taxon>
        <taxon>Pseudomonadati</taxon>
        <taxon>Pseudomonadota</taxon>
        <taxon>Betaproteobacteria</taxon>
        <taxon>Burkholderiales</taxon>
        <taxon>Burkholderiaceae</taxon>
        <taxon>Cupriavidus</taxon>
    </lineage>
</organism>
<proteinExistence type="predicted"/>
<dbReference type="AlphaFoldDB" id="A0A375IY97"/>
<sequence length="25" mass="2697">MLTALPQRLATTRDGMAARPLASRV</sequence>
<name>A0A375IY97_9BURK</name>
<reference evidence="2 3" key="1">
    <citation type="submission" date="2018-01" db="EMBL/GenBank/DDBJ databases">
        <authorList>
            <person name="Gaut B.S."/>
            <person name="Morton B.R."/>
            <person name="Clegg M.T."/>
            <person name="Duvall M.R."/>
        </authorList>
    </citation>
    <scope>NUCLEOTIDE SEQUENCE [LARGE SCALE GENOMIC DNA]</scope>
    <source>
        <strain evidence="2">Cupriavidus taiwanensis cmp 52</strain>
    </source>
</reference>
<evidence type="ECO:0000256" key="1">
    <source>
        <dbReference type="SAM" id="MobiDB-lite"/>
    </source>
</evidence>
<evidence type="ECO:0000313" key="2">
    <source>
        <dbReference type="EMBL" id="SPR97935.1"/>
    </source>
</evidence>
<gene>
    <name evidence="2" type="ORF">CBM2634_A230005</name>
</gene>